<dbReference type="SUPFAM" id="SSF74653">
    <property type="entry name" value="TolA/TonB C-terminal domain"/>
    <property type="match status" value="1"/>
</dbReference>
<dbReference type="Pfam" id="PF03544">
    <property type="entry name" value="TonB_C"/>
    <property type="match status" value="1"/>
</dbReference>
<dbReference type="EMBL" id="JBHUOS010000002">
    <property type="protein sequence ID" value="MFD2915120.1"/>
    <property type="molecule type" value="Genomic_DNA"/>
</dbReference>
<keyword evidence="3" id="KW-1185">Reference proteome</keyword>
<feature type="domain" description="TonB C-terminal" evidence="1">
    <location>
        <begin position="157"/>
        <end position="217"/>
    </location>
</feature>
<accession>A0ABW5ZQ39</accession>
<reference evidence="3" key="1">
    <citation type="journal article" date="2019" name="Int. J. Syst. Evol. Microbiol.">
        <title>The Global Catalogue of Microorganisms (GCM) 10K type strain sequencing project: providing services to taxonomists for standard genome sequencing and annotation.</title>
        <authorList>
            <consortium name="The Broad Institute Genomics Platform"/>
            <consortium name="The Broad Institute Genome Sequencing Center for Infectious Disease"/>
            <person name="Wu L."/>
            <person name="Ma J."/>
        </authorList>
    </citation>
    <scope>NUCLEOTIDE SEQUENCE [LARGE SCALE GENOMIC DNA]</scope>
    <source>
        <strain evidence="3">KCTC 32514</strain>
    </source>
</reference>
<gene>
    <name evidence="2" type="ORF">ACFS29_05685</name>
</gene>
<comment type="caution">
    <text evidence="2">The sequence shown here is derived from an EMBL/GenBank/DDBJ whole genome shotgun (WGS) entry which is preliminary data.</text>
</comment>
<evidence type="ECO:0000259" key="1">
    <source>
        <dbReference type="Pfam" id="PF03544"/>
    </source>
</evidence>
<protein>
    <submittedName>
        <fullName evidence="2">Energy transducer TonB</fullName>
    </submittedName>
</protein>
<sequence>MIKAIPKKIESVEIVEKAIDSTQIEVKKNVDSISVHSSKEKTESIIQKKPIPTPSIPALDGMIIVTGDIDKHEKSPIHPDSIVDPQYPEIEGEKGIYEDIVFGMLDVEKPIEFPNTPTNLSRNEKQNYFNSKMNELVTKNFNIAISKDLGLKGKQRMQAQFTVDTLGAINDIKVRGPHKLLEEELLRFMNLLPKFIPAKHEGRKVSVSYALPFAFNIED</sequence>
<evidence type="ECO:0000313" key="3">
    <source>
        <dbReference type="Proteomes" id="UP001597548"/>
    </source>
</evidence>
<name>A0ABW5ZQ39_9FLAO</name>
<dbReference type="Gene3D" id="3.30.1150.10">
    <property type="match status" value="1"/>
</dbReference>
<proteinExistence type="predicted"/>
<organism evidence="2 3">
    <name type="scientific">Psychroserpens luteus</name>
    <dbReference type="NCBI Taxonomy" id="1434066"/>
    <lineage>
        <taxon>Bacteria</taxon>
        <taxon>Pseudomonadati</taxon>
        <taxon>Bacteroidota</taxon>
        <taxon>Flavobacteriia</taxon>
        <taxon>Flavobacteriales</taxon>
        <taxon>Flavobacteriaceae</taxon>
        <taxon>Psychroserpens</taxon>
    </lineage>
</organism>
<dbReference type="RefSeq" id="WP_194508607.1">
    <property type="nucleotide sequence ID" value="NZ_JADILU010000005.1"/>
</dbReference>
<evidence type="ECO:0000313" key="2">
    <source>
        <dbReference type="EMBL" id="MFD2915120.1"/>
    </source>
</evidence>
<dbReference type="InterPro" id="IPR037682">
    <property type="entry name" value="TonB_C"/>
</dbReference>
<dbReference type="Proteomes" id="UP001597548">
    <property type="component" value="Unassembled WGS sequence"/>
</dbReference>